<dbReference type="InterPro" id="IPR011951">
    <property type="entry name" value="HAD-SF_hydro_IA_YjjG/PynA"/>
</dbReference>
<dbReference type="InterPro" id="IPR023198">
    <property type="entry name" value="PGP-like_dom2"/>
</dbReference>
<dbReference type="Gene3D" id="3.40.50.1000">
    <property type="entry name" value="HAD superfamily/HAD-like"/>
    <property type="match status" value="1"/>
</dbReference>
<comment type="caution">
    <text evidence="1">The sequence shown here is derived from an EMBL/GenBank/DDBJ whole genome shotgun (WGS) entry which is preliminary data.</text>
</comment>
<accession>A0ABT2SIE4</accession>
<dbReference type="EMBL" id="JAOQKE010000002">
    <property type="protein sequence ID" value="MCU6724282.1"/>
    <property type="molecule type" value="Genomic_DNA"/>
</dbReference>
<dbReference type="Pfam" id="PF00702">
    <property type="entry name" value="Hydrolase"/>
    <property type="match status" value="1"/>
</dbReference>
<organism evidence="1 2">
    <name type="scientific">Muricoprocola aceti</name>
    <dbReference type="NCBI Taxonomy" id="2981772"/>
    <lineage>
        <taxon>Bacteria</taxon>
        <taxon>Bacillati</taxon>
        <taxon>Bacillota</taxon>
        <taxon>Clostridia</taxon>
        <taxon>Lachnospirales</taxon>
        <taxon>Lachnospiraceae</taxon>
        <taxon>Muricoprocola</taxon>
    </lineage>
</organism>
<dbReference type="Proteomes" id="UP001652338">
    <property type="component" value="Unassembled WGS sequence"/>
</dbReference>
<evidence type="ECO:0000313" key="2">
    <source>
        <dbReference type="Proteomes" id="UP001652338"/>
    </source>
</evidence>
<sequence length="229" mass="26070">MIQTILWDVDATLLDFHAAEKAAIHKLFQQFHLGECSDAMLQRYAKINRGYWERLEKGELTRDQVLVGRFQEFFEKEKLDVSVAPAFNEAYQSALGDTIVYRDDSYQIIESLRGKVKQYVVSNGTIVAQEKKLRLSGLGALMDGVFLSEELGVEKPNKEFFDKVFAQIGYLDRETVLIVGDSLTSDIRGGNNAGIRTCWYNPGHAAPLEDVHIDYEITDLHEVYDLLKK</sequence>
<dbReference type="SUPFAM" id="SSF56784">
    <property type="entry name" value="HAD-like"/>
    <property type="match status" value="1"/>
</dbReference>
<name>A0ABT2SIE4_9FIRM</name>
<dbReference type="RefSeq" id="WP_256298672.1">
    <property type="nucleotide sequence ID" value="NZ_JAOQKE010000002.1"/>
</dbReference>
<dbReference type="NCBIfam" id="TIGR02254">
    <property type="entry name" value="YjjG_YfnB"/>
    <property type="match status" value="1"/>
</dbReference>
<dbReference type="SFLD" id="SFLDS00003">
    <property type="entry name" value="Haloacid_Dehalogenase"/>
    <property type="match status" value="1"/>
</dbReference>
<proteinExistence type="predicted"/>
<dbReference type="InterPro" id="IPR036412">
    <property type="entry name" value="HAD-like_sf"/>
</dbReference>
<dbReference type="PANTHER" id="PTHR47478:SF1">
    <property type="entry name" value="PYRIMIDINE 5'-NUCLEOTIDASE YJJG"/>
    <property type="match status" value="1"/>
</dbReference>
<reference evidence="1 2" key="1">
    <citation type="journal article" date="2021" name="ISME Commun">
        <title>Automated analysis of genomic sequences facilitates high-throughput and comprehensive description of bacteria.</title>
        <authorList>
            <person name="Hitch T.C.A."/>
        </authorList>
    </citation>
    <scope>NUCLEOTIDE SEQUENCE [LARGE SCALE GENOMIC DNA]</scope>
    <source>
        <strain evidence="1 2">Sanger_29</strain>
    </source>
</reference>
<keyword evidence="2" id="KW-1185">Reference proteome</keyword>
<dbReference type="PANTHER" id="PTHR47478">
    <property type="match status" value="1"/>
</dbReference>
<dbReference type="Gene3D" id="1.10.150.240">
    <property type="entry name" value="Putative phosphatase, domain 2"/>
    <property type="match status" value="1"/>
</dbReference>
<dbReference type="NCBIfam" id="TIGR01549">
    <property type="entry name" value="HAD-SF-IA-v1"/>
    <property type="match status" value="1"/>
</dbReference>
<dbReference type="SFLD" id="SFLDG01129">
    <property type="entry name" value="C1.5:_HAD__Beta-PGM__Phosphata"/>
    <property type="match status" value="1"/>
</dbReference>
<protein>
    <submittedName>
        <fullName evidence="1">YjjG family noncanonical pyrimidine nucleotidase</fullName>
    </submittedName>
</protein>
<gene>
    <name evidence="1" type="ORF">OCV47_02735</name>
</gene>
<dbReference type="InterPro" id="IPR006439">
    <property type="entry name" value="HAD-SF_hydro_IA"/>
</dbReference>
<dbReference type="InterPro" id="IPR023214">
    <property type="entry name" value="HAD_sf"/>
</dbReference>
<evidence type="ECO:0000313" key="1">
    <source>
        <dbReference type="EMBL" id="MCU6724282.1"/>
    </source>
</evidence>
<dbReference type="InterPro" id="IPR052550">
    <property type="entry name" value="Pyrimidine_5'-ntase_YjjG"/>
</dbReference>